<reference evidence="12 13" key="1">
    <citation type="journal article" date="2015" name="Stand. Genomic Sci.">
        <title>Genomic Encyclopedia of Bacterial and Archaeal Type Strains, Phase III: the genomes of soil and plant-associated and newly described type strains.</title>
        <authorList>
            <person name="Whitman W.B."/>
            <person name="Woyke T."/>
            <person name="Klenk H.P."/>
            <person name="Zhou Y."/>
            <person name="Lilburn T.G."/>
            <person name="Beck B.J."/>
            <person name="De Vos P."/>
            <person name="Vandamme P."/>
            <person name="Eisen J.A."/>
            <person name="Garrity G."/>
            <person name="Hugenholtz P."/>
            <person name="Kyrpides N.C."/>
        </authorList>
    </citation>
    <scope>NUCLEOTIDE SEQUENCE [LARGE SCALE GENOMIC DNA]</scope>
    <source>
        <strain evidence="12 13">CGMCC 1.10116</strain>
    </source>
</reference>
<feature type="coiled-coil region" evidence="11">
    <location>
        <begin position="94"/>
        <end position="128"/>
    </location>
</feature>
<evidence type="ECO:0000256" key="10">
    <source>
        <dbReference type="ARBA" id="ARBA00023225"/>
    </source>
</evidence>
<keyword evidence="12" id="KW-0282">Flagellum</keyword>
<protein>
    <recommendedName>
        <fullName evidence="3">Flagellar FliJ protein</fullName>
    </recommendedName>
</protein>
<gene>
    <name evidence="12" type="ORF">IQ10_02707</name>
</gene>
<dbReference type="Pfam" id="PF02050">
    <property type="entry name" value="FliJ"/>
    <property type="match status" value="1"/>
</dbReference>
<dbReference type="NCBIfam" id="TIGR02473">
    <property type="entry name" value="flagell_FliJ"/>
    <property type="match status" value="1"/>
</dbReference>
<name>A0A562QG54_9BACI</name>
<evidence type="ECO:0000256" key="3">
    <source>
        <dbReference type="ARBA" id="ARBA00020392"/>
    </source>
</evidence>
<keyword evidence="4" id="KW-0813">Transport</keyword>
<dbReference type="OrthoDB" id="2968361at2"/>
<accession>A0A562QG54</accession>
<evidence type="ECO:0000256" key="2">
    <source>
        <dbReference type="ARBA" id="ARBA00010004"/>
    </source>
</evidence>
<evidence type="ECO:0000256" key="5">
    <source>
        <dbReference type="ARBA" id="ARBA00022475"/>
    </source>
</evidence>
<evidence type="ECO:0000256" key="8">
    <source>
        <dbReference type="ARBA" id="ARBA00022927"/>
    </source>
</evidence>
<dbReference type="GO" id="GO:0009288">
    <property type="term" value="C:bacterial-type flagellum"/>
    <property type="evidence" value="ECO:0007669"/>
    <property type="project" value="InterPro"/>
</dbReference>
<dbReference type="InterPro" id="IPR053716">
    <property type="entry name" value="Flag_assembly_chemotaxis_eff"/>
</dbReference>
<keyword evidence="5" id="KW-1003">Cell membrane</keyword>
<evidence type="ECO:0000256" key="7">
    <source>
        <dbReference type="ARBA" id="ARBA00022795"/>
    </source>
</evidence>
<keyword evidence="11" id="KW-0175">Coiled coil</keyword>
<evidence type="ECO:0000256" key="11">
    <source>
        <dbReference type="SAM" id="Coils"/>
    </source>
</evidence>
<keyword evidence="8" id="KW-0653">Protein transport</keyword>
<evidence type="ECO:0000256" key="9">
    <source>
        <dbReference type="ARBA" id="ARBA00023136"/>
    </source>
</evidence>
<dbReference type="GO" id="GO:0071973">
    <property type="term" value="P:bacterial-type flagellum-dependent cell motility"/>
    <property type="evidence" value="ECO:0007669"/>
    <property type="project" value="InterPro"/>
</dbReference>
<dbReference type="RefSeq" id="WP_144450962.1">
    <property type="nucleotide sequence ID" value="NZ_VLKZ01000007.1"/>
</dbReference>
<dbReference type="Proteomes" id="UP000315711">
    <property type="component" value="Unassembled WGS sequence"/>
</dbReference>
<dbReference type="GO" id="GO:0044781">
    <property type="term" value="P:bacterial-type flagellum organization"/>
    <property type="evidence" value="ECO:0007669"/>
    <property type="project" value="UniProtKB-KW"/>
</dbReference>
<keyword evidence="6" id="KW-0145">Chemotaxis</keyword>
<evidence type="ECO:0000256" key="6">
    <source>
        <dbReference type="ARBA" id="ARBA00022500"/>
    </source>
</evidence>
<dbReference type="InterPro" id="IPR012823">
    <property type="entry name" value="Flagell_FliJ"/>
</dbReference>
<evidence type="ECO:0000313" key="13">
    <source>
        <dbReference type="Proteomes" id="UP000315711"/>
    </source>
</evidence>
<evidence type="ECO:0000313" key="12">
    <source>
        <dbReference type="EMBL" id="TWI55160.1"/>
    </source>
</evidence>
<dbReference type="GO" id="GO:0015031">
    <property type="term" value="P:protein transport"/>
    <property type="evidence" value="ECO:0007669"/>
    <property type="project" value="UniProtKB-KW"/>
</dbReference>
<dbReference type="EMBL" id="VLKZ01000007">
    <property type="protein sequence ID" value="TWI55160.1"/>
    <property type="molecule type" value="Genomic_DNA"/>
</dbReference>
<evidence type="ECO:0000256" key="1">
    <source>
        <dbReference type="ARBA" id="ARBA00004413"/>
    </source>
</evidence>
<keyword evidence="7" id="KW-1005">Bacterial flagellum biogenesis</keyword>
<comment type="similarity">
    <text evidence="2">Belongs to the FliJ family.</text>
</comment>
<keyword evidence="12" id="KW-0966">Cell projection</keyword>
<proteinExistence type="inferred from homology"/>
<evidence type="ECO:0000256" key="4">
    <source>
        <dbReference type="ARBA" id="ARBA00022448"/>
    </source>
</evidence>
<dbReference type="GO" id="GO:0006935">
    <property type="term" value="P:chemotaxis"/>
    <property type="evidence" value="ECO:0007669"/>
    <property type="project" value="UniProtKB-KW"/>
</dbReference>
<dbReference type="AlphaFoldDB" id="A0A562QG54"/>
<dbReference type="GO" id="GO:0005886">
    <property type="term" value="C:plasma membrane"/>
    <property type="evidence" value="ECO:0007669"/>
    <property type="project" value="UniProtKB-SubCell"/>
</dbReference>
<keyword evidence="12" id="KW-0969">Cilium</keyword>
<keyword evidence="13" id="KW-1185">Reference proteome</keyword>
<keyword evidence="9" id="KW-0472">Membrane</keyword>
<organism evidence="12 13">
    <name type="scientific">Halalkalibacter nanhaiisediminis</name>
    <dbReference type="NCBI Taxonomy" id="688079"/>
    <lineage>
        <taxon>Bacteria</taxon>
        <taxon>Bacillati</taxon>
        <taxon>Bacillota</taxon>
        <taxon>Bacilli</taxon>
        <taxon>Bacillales</taxon>
        <taxon>Bacillaceae</taxon>
        <taxon>Halalkalibacter</taxon>
    </lineage>
</organism>
<keyword evidence="10" id="KW-1006">Bacterial flagellum protein export</keyword>
<dbReference type="Gene3D" id="1.10.287.1700">
    <property type="match status" value="1"/>
</dbReference>
<sequence length="145" mass="17711">MSFQFTLQKIMELKEREKNNIQSQYQEAIAKFEIIATELYDMLKRKEELENNAREQVTKGISIYQLQQNQSTLLRLQQEILVQQRSTQLARERMNRKEQDLINMSIEYKKYEKMKQIKLEQFEEEEKRIELLQMDDLSIRLFANR</sequence>
<comment type="caution">
    <text evidence="12">The sequence shown here is derived from an EMBL/GenBank/DDBJ whole genome shotgun (WGS) entry which is preliminary data.</text>
</comment>
<comment type="subcellular location">
    <subcellularLocation>
        <location evidence="1">Cell membrane</location>
        <topology evidence="1">Peripheral membrane protein</topology>
        <orientation evidence="1">Cytoplasmic side</orientation>
    </subcellularLocation>
</comment>